<organism evidence="2 3">
    <name type="scientific">Lentithecium fluviatile CBS 122367</name>
    <dbReference type="NCBI Taxonomy" id="1168545"/>
    <lineage>
        <taxon>Eukaryota</taxon>
        <taxon>Fungi</taxon>
        <taxon>Dikarya</taxon>
        <taxon>Ascomycota</taxon>
        <taxon>Pezizomycotina</taxon>
        <taxon>Dothideomycetes</taxon>
        <taxon>Pleosporomycetidae</taxon>
        <taxon>Pleosporales</taxon>
        <taxon>Massarineae</taxon>
        <taxon>Lentitheciaceae</taxon>
        <taxon>Lentithecium</taxon>
    </lineage>
</organism>
<name>A0A6G1JJJ0_9PLEO</name>
<accession>A0A6G1JJJ0</accession>
<evidence type="ECO:0000313" key="3">
    <source>
        <dbReference type="Proteomes" id="UP000799291"/>
    </source>
</evidence>
<proteinExistence type="predicted"/>
<dbReference type="Proteomes" id="UP000799291">
    <property type="component" value="Unassembled WGS sequence"/>
</dbReference>
<feature type="region of interest" description="Disordered" evidence="1">
    <location>
        <begin position="1"/>
        <end position="23"/>
    </location>
</feature>
<feature type="compositionally biased region" description="Basic and acidic residues" evidence="1">
    <location>
        <begin position="1"/>
        <end position="13"/>
    </location>
</feature>
<keyword evidence="3" id="KW-1185">Reference proteome</keyword>
<sequence>MFERIFENSDQARRSKLAAKPVGPTNLRQQPFLKRQCELSQNDFLCLSRILDPTRKEIDRTWSTLSNTLEDGDFMHQFAMIERGLVDVTDPQGEKSVDKERGPQLEIRVSDDGRLRIDGKKSPSIGVEPSAQEATNQFPLPLVAHCRVLGQRAQK</sequence>
<evidence type="ECO:0000313" key="2">
    <source>
        <dbReference type="EMBL" id="KAF2690319.1"/>
    </source>
</evidence>
<dbReference type="AlphaFoldDB" id="A0A6G1JJJ0"/>
<dbReference type="EMBL" id="MU005571">
    <property type="protein sequence ID" value="KAF2690319.1"/>
    <property type="molecule type" value="Genomic_DNA"/>
</dbReference>
<reference evidence="2" key="1">
    <citation type="journal article" date="2020" name="Stud. Mycol.">
        <title>101 Dothideomycetes genomes: a test case for predicting lifestyles and emergence of pathogens.</title>
        <authorList>
            <person name="Haridas S."/>
            <person name="Albert R."/>
            <person name="Binder M."/>
            <person name="Bloem J."/>
            <person name="Labutti K."/>
            <person name="Salamov A."/>
            <person name="Andreopoulos B."/>
            <person name="Baker S."/>
            <person name="Barry K."/>
            <person name="Bills G."/>
            <person name="Bluhm B."/>
            <person name="Cannon C."/>
            <person name="Castanera R."/>
            <person name="Culley D."/>
            <person name="Daum C."/>
            <person name="Ezra D."/>
            <person name="Gonzalez J."/>
            <person name="Henrissat B."/>
            <person name="Kuo A."/>
            <person name="Liang C."/>
            <person name="Lipzen A."/>
            <person name="Lutzoni F."/>
            <person name="Magnuson J."/>
            <person name="Mondo S."/>
            <person name="Nolan M."/>
            <person name="Ohm R."/>
            <person name="Pangilinan J."/>
            <person name="Park H.-J."/>
            <person name="Ramirez L."/>
            <person name="Alfaro M."/>
            <person name="Sun H."/>
            <person name="Tritt A."/>
            <person name="Yoshinaga Y."/>
            <person name="Zwiers L.-H."/>
            <person name="Turgeon B."/>
            <person name="Goodwin S."/>
            <person name="Spatafora J."/>
            <person name="Crous P."/>
            <person name="Grigoriev I."/>
        </authorList>
    </citation>
    <scope>NUCLEOTIDE SEQUENCE</scope>
    <source>
        <strain evidence="2">CBS 122367</strain>
    </source>
</reference>
<protein>
    <submittedName>
        <fullName evidence="2">Uncharacterized protein</fullName>
    </submittedName>
</protein>
<gene>
    <name evidence="2" type="ORF">K458DRAFT_383437</name>
</gene>
<evidence type="ECO:0000256" key="1">
    <source>
        <dbReference type="SAM" id="MobiDB-lite"/>
    </source>
</evidence>